<keyword evidence="3" id="KW-1133">Transmembrane helix</keyword>
<organism evidence="4 5">
    <name type="scientific">Gemelliphila palaticanis</name>
    <dbReference type="NCBI Taxonomy" id="81950"/>
    <lineage>
        <taxon>Bacteria</taxon>
        <taxon>Bacillati</taxon>
        <taxon>Bacillota</taxon>
        <taxon>Bacilli</taxon>
        <taxon>Bacillales</taxon>
        <taxon>Gemellaceae</taxon>
        <taxon>Gemelliphila</taxon>
    </lineage>
</organism>
<feature type="transmembrane region" description="Helical" evidence="3">
    <location>
        <begin position="7"/>
        <end position="26"/>
    </location>
</feature>
<keyword evidence="1" id="KW-0175">Coiled coil</keyword>
<keyword evidence="5" id="KW-1185">Reference proteome</keyword>
<dbReference type="RefSeq" id="WP_179941176.1">
    <property type="nucleotide sequence ID" value="NZ_JACBYF010000006.1"/>
</dbReference>
<comment type="caution">
    <text evidence="4">The sequence shown here is derived from an EMBL/GenBank/DDBJ whole genome shotgun (WGS) entry which is preliminary data.</text>
</comment>
<reference evidence="4 5" key="1">
    <citation type="submission" date="2020-07" db="EMBL/GenBank/DDBJ databases">
        <title>MOT database genomes.</title>
        <authorList>
            <person name="Joseph S."/>
            <person name="Aduse-Opoku J."/>
            <person name="Hashim A."/>
            <person name="Wade W."/>
            <person name="Curtis M."/>
        </authorList>
    </citation>
    <scope>NUCLEOTIDE SEQUENCE [LARGE SCALE GENOMIC DNA]</scope>
    <source>
        <strain evidence="4 5">CIP 106318</strain>
    </source>
</reference>
<name>A0ABX2SZ86_9BACL</name>
<protein>
    <recommendedName>
        <fullName evidence="6">Pilus assembly protein CpaB</fullName>
    </recommendedName>
</protein>
<dbReference type="Proteomes" id="UP000531840">
    <property type="component" value="Unassembled WGS sequence"/>
</dbReference>
<evidence type="ECO:0008006" key="6">
    <source>
        <dbReference type="Google" id="ProtNLM"/>
    </source>
</evidence>
<evidence type="ECO:0000313" key="4">
    <source>
        <dbReference type="EMBL" id="NYS47388.1"/>
    </source>
</evidence>
<evidence type="ECO:0000256" key="2">
    <source>
        <dbReference type="SAM" id="MobiDB-lite"/>
    </source>
</evidence>
<keyword evidence="3" id="KW-0812">Transmembrane</keyword>
<feature type="coiled-coil region" evidence="1">
    <location>
        <begin position="35"/>
        <end position="69"/>
    </location>
</feature>
<feature type="compositionally biased region" description="Polar residues" evidence="2">
    <location>
        <begin position="288"/>
        <end position="299"/>
    </location>
</feature>
<sequence length="299" mass="33745">MKLYNKISIIVLLVSAATIAFSLYYYNEKYYVNAKNTATIKKEKKENIKDEIKEEISEKNIEIKTELKDSKYLVINIKNISSKDLIDVLLEANYNNIKLSDFYIESIKKDEEKIIELDINKKSITGSIIDLYSLNKPYILIENFDFTLNNIQTKIIVSSFKDQKIEDYKKLIDESDTSAEIKTSIINDISNIKDKAKLDNLLVENNIYSRIFLNPETIVFGADNKLVVNNPEQPIVQNATNQNNNVENNVANRNINNVPASPVVPTNPSNNINNNAGQPATPVAPALPNNNSNEAPTGN</sequence>
<feature type="compositionally biased region" description="Low complexity" evidence="2">
    <location>
        <begin position="255"/>
        <end position="276"/>
    </location>
</feature>
<accession>A0ABX2SZ86</accession>
<evidence type="ECO:0000256" key="1">
    <source>
        <dbReference type="SAM" id="Coils"/>
    </source>
</evidence>
<evidence type="ECO:0000256" key="3">
    <source>
        <dbReference type="SAM" id="Phobius"/>
    </source>
</evidence>
<feature type="region of interest" description="Disordered" evidence="2">
    <location>
        <begin position="255"/>
        <end position="299"/>
    </location>
</feature>
<evidence type="ECO:0000313" key="5">
    <source>
        <dbReference type="Proteomes" id="UP000531840"/>
    </source>
</evidence>
<gene>
    <name evidence="4" type="ORF">HZY85_04150</name>
</gene>
<proteinExistence type="predicted"/>
<keyword evidence="3" id="KW-0472">Membrane</keyword>
<dbReference type="EMBL" id="JACBYF010000006">
    <property type="protein sequence ID" value="NYS47388.1"/>
    <property type="molecule type" value="Genomic_DNA"/>
</dbReference>